<gene>
    <name evidence="2" type="ORF">COA96_13985</name>
</gene>
<accession>A0A2A5ATD4</accession>
<evidence type="ECO:0000313" key="2">
    <source>
        <dbReference type="EMBL" id="PCJ22594.1"/>
    </source>
</evidence>
<comment type="caution">
    <text evidence="2">The sequence shown here is derived from an EMBL/GenBank/DDBJ whole genome shotgun (WGS) entry which is preliminary data.</text>
</comment>
<name>A0A2A5ATD4_9GAMM</name>
<keyword evidence="1" id="KW-1133">Transmembrane helix</keyword>
<dbReference type="Proteomes" id="UP000218327">
    <property type="component" value="Unassembled WGS sequence"/>
</dbReference>
<feature type="transmembrane region" description="Helical" evidence="1">
    <location>
        <begin position="36"/>
        <end position="55"/>
    </location>
</feature>
<feature type="transmembrane region" description="Helical" evidence="1">
    <location>
        <begin position="76"/>
        <end position="102"/>
    </location>
</feature>
<reference evidence="3" key="1">
    <citation type="submission" date="2017-08" db="EMBL/GenBank/DDBJ databases">
        <title>A dynamic microbial community with high functional redundancy inhabits the cold, oxic subseafloor aquifer.</title>
        <authorList>
            <person name="Tully B.J."/>
            <person name="Wheat C.G."/>
            <person name="Glazer B.T."/>
            <person name="Huber J.A."/>
        </authorList>
    </citation>
    <scope>NUCLEOTIDE SEQUENCE [LARGE SCALE GENOMIC DNA]</scope>
</reference>
<dbReference type="EMBL" id="NVVJ01000056">
    <property type="protein sequence ID" value="PCJ22594.1"/>
    <property type="molecule type" value="Genomic_DNA"/>
</dbReference>
<evidence type="ECO:0000256" key="1">
    <source>
        <dbReference type="SAM" id="Phobius"/>
    </source>
</evidence>
<evidence type="ECO:0000313" key="3">
    <source>
        <dbReference type="Proteomes" id="UP000218327"/>
    </source>
</evidence>
<organism evidence="2 3">
    <name type="scientific">SAR86 cluster bacterium</name>
    <dbReference type="NCBI Taxonomy" id="2030880"/>
    <lineage>
        <taxon>Bacteria</taxon>
        <taxon>Pseudomonadati</taxon>
        <taxon>Pseudomonadota</taxon>
        <taxon>Gammaproteobacteria</taxon>
        <taxon>SAR86 cluster</taxon>
    </lineage>
</organism>
<dbReference type="AlphaFoldDB" id="A0A2A5ATD4"/>
<proteinExistence type="predicted"/>
<keyword evidence="1" id="KW-0472">Membrane</keyword>
<protein>
    <submittedName>
        <fullName evidence="2">Uncharacterized protein</fullName>
    </submittedName>
</protein>
<keyword evidence="1" id="KW-0812">Transmembrane</keyword>
<sequence>MRITRFHKLAVIIICLVIAGPEFGIGLELIALVDVFGVELFVLSLTASLWSYWYIVKSKIEKFDSYFFISPLKDILKCPALLAHAIPGSMSLFMFVLAFTAVSI</sequence>